<name>A0ACC3SJ81_9PEZI</name>
<dbReference type="EMBL" id="JAMKPW020000008">
    <property type="protein sequence ID" value="KAK8215340.1"/>
    <property type="molecule type" value="Genomic_DNA"/>
</dbReference>
<gene>
    <name evidence="1" type="ORF">M8818_001961</name>
</gene>
<protein>
    <submittedName>
        <fullName evidence="1">Uncharacterized protein</fullName>
    </submittedName>
</protein>
<evidence type="ECO:0000313" key="2">
    <source>
        <dbReference type="Proteomes" id="UP001320706"/>
    </source>
</evidence>
<reference evidence="1" key="1">
    <citation type="submission" date="2024-02" db="EMBL/GenBank/DDBJ databases">
        <title>Metagenome Assembled Genome of Zalaria obscura JY119.</title>
        <authorList>
            <person name="Vighnesh L."/>
            <person name="Jagadeeshwari U."/>
            <person name="Venkata Ramana C."/>
            <person name="Sasikala C."/>
        </authorList>
    </citation>
    <scope>NUCLEOTIDE SEQUENCE</scope>
    <source>
        <strain evidence="1">JY119</strain>
    </source>
</reference>
<accession>A0ACC3SJ81</accession>
<comment type="caution">
    <text evidence="1">The sequence shown here is derived from an EMBL/GenBank/DDBJ whole genome shotgun (WGS) entry which is preliminary data.</text>
</comment>
<keyword evidence="2" id="KW-1185">Reference proteome</keyword>
<proteinExistence type="predicted"/>
<dbReference type="Proteomes" id="UP001320706">
    <property type="component" value="Unassembled WGS sequence"/>
</dbReference>
<sequence>MRRLCRRDCRSLYADFGAPLGRFDTPIQPFLPVRPIPLVLGISNGQTGTSRDPAILMPLAADTAVLLNLQWVWIPARPFHAARGQVCRVGMQQ</sequence>
<evidence type="ECO:0000313" key="1">
    <source>
        <dbReference type="EMBL" id="KAK8215340.1"/>
    </source>
</evidence>
<organism evidence="1 2">
    <name type="scientific">Zalaria obscura</name>
    <dbReference type="NCBI Taxonomy" id="2024903"/>
    <lineage>
        <taxon>Eukaryota</taxon>
        <taxon>Fungi</taxon>
        <taxon>Dikarya</taxon>
        <taxon>Ascomycota</taxon>
        <taxon>Pezizomycotina</taxon>
        <taxon>Dothideomycetes</taxon>
        <taxon>Dothideomycetidae</taxon>
        <taxon>Dothideales</taxon>
        <taxon>Zalariaceae</taxon>
        <taxon>Zalaria</taxon>
    </lineage>
</organism>